<feature type="domain" description="NADH:quinone oxidoreductase/Mrp antiporter transmembrane" evidence="7">
    <location>
        <begin position="133"/>
        <end position="426"/>
    </location>
</feature>
<comment type="subcellular location">
    <subcellularLocation>
        <location evidence="1">Cell membrane</location>
        <topology evidence="1">Multi-pass membrane protein</topology>
    </subcellularLocation>
</comment>
<feature type="transmembrane region" description="Helical" evidence="6">
    <location>
        <begin position="76"/>
        <end position="101"/>
    </location>
</feature>
<feature type="transmembrane region" description="Helical" evidence="6">
    <location>
        <begin position="6"/>
        <end position="25"/>
    </location>
</feature>
<accession>A0A832VY11</accession>
<feature type="transmembrane region" description="Helical" evidence="6">
    <location>
        <begin position="37"/>
        <end position="56"/>
    </location>
</feature>
<dbReference type="GO" id="GO:0042773">
    <property type="term" value="P:ATP synthesis coupled electron transport"/>
    <property type="evidence" value="ECO:0007669"/>
    <property type="project" value="InterPro"/>
</dbReference>
<feature type="transmembrane region" description="Helical" evidence="6">
    <location>
        <begin position="317"/>
        <end position="341"/>
    </location>
</feature>
<dbReference type="Pfam" id="PF00361">
    <property type="entry name" value="Proton_antipo_M"/>
    <property type="match status" value="1"/>
</dbReference>
<evidence type="ECO:0000256" key="6">
    <source>
        <dbReference type="SAM" id="Phobius"/>
    </source>
</evidence>
<name>A0A832VY11_9EURY</name>
<dbReference type="EMBL" id="DUIH01000021">
    <property type="protein sequence ID" value="HIH70308.1"/>
    <property type="molecule type" value="Genomic_DNA"/>
</dbReference>
<evidence type="ECO:0000313" key="8">
    <source>
        <dbReference type="EMBL" id="HIH70308.1"/>
    </source>
</evidence>
<evidence type="ECO:0000256" key="1">
    <source>
        <dbReference type="ARBA" id="ARBA00004651"/>
    </source>
</evidence>
<protein>
    <submittedName>
        <fullName evidence="8">Monovalent cation/H+ antiporter subunit D family protein</fullName>
    </submittedName>
</protein>
<gene>
    <name evidence="8" type="ORF">HA299_06840</name>
</gene>
<dbReference type="InterPro" id="IPR001750">
    <property type="entry name" value="ND/Mrp_TM"/>
</dbReference>
<keyword evidence="4 6" id="KW-1133">Transmembrane helix</keyword>
<feature type="transmembrane region" description="Helical" evidence="6">
    <location>
        <begin position="378"/>
        <end position="399"/>
    </location>
</feature>
<dbReference type="AlphaFoldDB" id="A0A832VY11"/>
<dbReference type="InterPro" id="IPR050586">
    <property type="entry name" value="CPA3_Na-H_Antiporter_D"/>
</dbReference>
<evidence type="ECO:0000256" key="4">
    <source>
        <dbReference type="ARBA" id="ARBA00022989"/>
    </source>
</evidence>
<dbReference type="PANTHER" id="PTHR42703">
    <property type="entry name" value="NADH DEHYDROGENASE"/>
    <property type="match status" value="1"/>
</dbReference>
<comment type="caution">
    <text evidence="8">The sequence shown here is derived from an EMBL/GenBank/DDBJ whole genome shotgun (WGS) entry which is preliminary data.</text>
</comment>
<keyword evidence="5 6" id="KW-0472">Membrane</keyword>
<dbReference type="GO" id="GO:0005886">
    <property type="term" value="C:plasma membrane"/>
    <property type="evidence" value="ECO:0007669"/>
    <property type="project" value="UniProtKB-SubCell"/>
</dbReference>
<organism evidence="8 9">
    <name type="scientific">Methermicoccus shengliensis</name>
    <dbReference type="NCBI Taxonomy" id="660064"/>
    <lineage>
        <taxon>Archaea</taxon>
        <taxon>Methanobacteriati</taxon>
        <taxon>Methanobacteriota</taxon>
        <taxon>Stenosarchaea group</taxon>
        <taxon>Methanomicrobia</taxon>
        <taxon>Methanosarcinales</taxon>
        <taxon>Methermicoccaceae</taxon>
        <taxon>Methermicoccus</taxon>
    </lineage>
</organism>
<feature type="transmembrane region" description="Helical" evidence="6">
    <location>
        <begin position="209"/>
        <end position="231"/>
    </location>
</feature>
<proteinExistence type="predicted"/>
<dbReference type="Proteomes" id="UP000600363">
    <property type="component" value="Unassembled WGS sequence"/>
</dbReference>
<evidence type="ECO:0000259" key="7">
    <source>
        <dbReference type="Pfam" id="PF00361"/>
    </source>
</evidence>
<dbReference type="GO" id="GO:0008137">
    <property type="term" value="F:NADH dehydrogenase (ubiquinone) activity"/>
    <property type="evidence" value="ECO:0007669"/>
    <property type="project" value="InterPro"/>
</dbReference>
<feature type="transmembrane region" description="Helical" evidence="6">
    <location>
        <begin position="113"/>
        <end position="132"/>
    </location>
</feature>
<feature type="transmembrane region" description="Helical" evidence="6">
    <location>
        <begin position="411"/>
        <end position="432"/>
    </location>
</feature>
<evidence type="ECO:0000313" key="9">
    <source>
        <dbReference type="Proteomes" id="UP000600363"/>
    </source>
</evidence>
<evidence type="ECO:0000256" key="2">
    <source>
        <dbReference type="ARBA" id="ARBA00022475"/>
    </source>
</evidence>
<dbReference type="InterPro" id="IPR003918">
    <property type="entry name" value="NADH_UbQ_OxRdtase"/>
</dbReference>
<keyword evidence="2" id="KW-1003">Cell membrane</keyword>
<sequence length="489" mass="53322">MMLENHLPILLIAVGLLGAFFTPLLGMMSRRLCNPWTTVITFAQFALSIALLYKVMSSGNVSYWLGGWEPPWGIEYYVDLLNAFVLVVVSFVCFAVSIYARRSNEAEVPGKEVAFYTLYILLATGMLGIVVTGDIFNMYVFLEIASLAAYALISVGDKHALRASFNYMIMGTISACFILIGIGYLYIMTGSLNMADLHRLLPPLYGTRVVLAALILLIVGLSIKVALFPLHTWLPDAYTHAPSSVSAMLSGTFTKVGVYAMIRILFTVFSPSYVIKMVPVADVLAWVAAIAIIAGSVLAIAQYDIKRMLAYSTVSQVGYMVLGVGMATKIAIVGGIFHILAHSMMKTGLFLVAGAIIYRTGIRNIYQLRGMGKKMPFTMAAFVIGALSMIGIPPTLGFVSKLLLGWGAFEGGHWVFLAVILVSSLLNAVYFWRVFENAYFGVHEDIEREEAPLSMLVPTLAFAIITVVLGILALIPIGVIEPWVVEVLS</sequence>
<feature type="transmembrane region" description="Helical" evidence="6">
    <location>
        <begin position="167"/>
        <end position="189"/>
    </location>
</feature>
<reference evidence="8" key="1">
    <citation type="journal article" date="2020" name="bioRxiv">
        <title>A rank-normalized archaeal taxonomy based on genome phylogeny resolves widespread incomplete and uneven classifications.</title>
        <authorList>
            <person name="Rinke C."/>
            <person name="Chuvochina M."/>
            <person name="Mussig A.J."/>
            <person name="Chaumeil P.-A."/>
            <person name="Waite D.W."/>
            <person name="Whitman W.B."/>
            <person name="Parks D.H."/>
            <person name="Hugenholtz P."/>
        </authorList>
    </citation>
    <scope>NUCLEOTIDE SEQUENCE</scope>
    <source>
        <strain evidence="8">UBA12518</strain>
    </source>
</reference>
<dbReference type="PANTHER" id="PTHR42703:SF1">
    <property type="entry name" value="NA(+)_H(+) ANTIPORTER SUBUNIT D1"/>
    <property type="match status" value="1"/>
</dbReference>
<dbReference type="PRINTS" id="PR01437">
    <property type="entry name" value="NUOXDRDTASE4"/>
</dbReference>
<keyword evidence="3 6" id="KW-0812">Transmembrane</keyword>
<dbReference type="RefSeq" id="WP_052353075.1">
    <property type="nucleotide sequence ID" value="NZ_DUIH01000021.1"/>
</dbReference>
<feature type="transmembrane region" description="Helical" evidence="6">
    <location>
        <begin position="138"/>
        <end position="155"/>
    </location>
</feature>
<feature type="transmembrane region" description="Helical" evidence="6">
    <location>
        <begin position="283"/>
        <end position="305"/>
    </location>
</feature>
<feature type="transmembrane region" description="Helical" evidence="6">
    <location>
        <begin position="453"/>
        <end position="480"/>
    </location>
</feature>
<evidence type="ECO:0000256" key="3">
    <source>
        <dbReference type="ARBA" id="ARBA00022692"/>
    </source>
</evidence>
<feature type="transmembrane region" description="Helical" evidence="6">
    <location>
        <begin position="252"/>
        <end position="271"/>
    </location>
</feature>
<evidence type="ECO:0000256" key="5">
    <source>
        <dbReference type="ARBA" id="ARBA00023136"/>
    </source>
</evidence>